<dbReference type="OrthoDB" id="360266at2759"/>
<feature type="compositionally biased region" description="Basic residues" evidence="1">
    <location>
        <begin position="123"/>
        <end position="133"/>
    </location>
</feature>
<evidence type="ECO:0000256" key="1">
    <source>
        <dbReference type="SAM" id="MobiDB-lite"/>
    </source>
</evidence>
<feature type="chain" id="PRO_5004245280" evidence="2">
    <location>
        <begin position="20"/>
        <end position="1061"/>
    </location>
</feature>
<sequence>MSIITTFILIIIKIADEVAFSLYHTNKCVRNPSVLSITNISITNSLIPNSSFPKTLYYDRLYNNCFIKADTNQYFNSKIHKTDLFSNQKFVLVHSDNTNNSFNHYNGFLSSDSAHTTSEISSRKKKGSRIKSRRAQEPESAPNNEDFFDYFLKKFNEPENPDELNWKHPMPCAISQMAALQCVKELMPPSSIHKCFEITDDTKLDDIINTKLGPYYNTLSYDMFFKYQKGFYFDMDAGEVVKSEIKPLKIQKPVNAPELECDKAVPTVPMGWRTFVILGLFDTPDSKEDPSELWCSTPLTDGDPPPRVSSGLFKYGEYFNFMASRDAVTPEGLLLYTKDQVPPGEHFTGEKGDMSIIPSGPPEEHKKISKNTYKYMISEDGIWPRKHFENVVESLSSLQALWARLSTTIIKSTSKVIQIFTISNKLNVQEYYKNLKKSPVEYNVGVLYFMAAPTLHHAMAFACSDPVARSNFYKNLLIFEPEDVLRDMLTAKKETDMNNPREYIILGHYSKDQPFHMLNDLMGRFLVRSNCVRSYFNLKSPRKDNIHDLNMPLEQLLPFKEYTSELLKDKRIRNACLNKNYSTPLGDLCIINKFDFDDALEWARRNPYTRAGCYDSLFVTMADEVVFYGENTKFALPVPIPKKLIPSGQEYLPTNRDPLKILCERMKQYSGHVLTVPNQINKFIPKVKEPVQNVKDNLKRRGDRLLITVKKSVLNHFTSENISRLVSSSLKENTEYKLHKSSKYSLVFPSTETITESNKLCDVQTFPYAPFTLDLLIKSLEENAPRELDKPFYARFLQDYVYFSLPEGHFFEPNYKYDNKRFNTGRRGEFETNVGAEQMLLLDEYKIEPMTGFWARKGDYYIFNNNDHLVIAPNRSNTGKEIDPKLLKSILIQDEVFADIVRKGGTKERVDVSNSYSKYDGRLICHLTDEERMKTAYTVSPMNKIYYDFGKKDQLPYCRYFERPIAYGDNHPKTLMRYYPYELYQIQLEFMEKLDKGHVSISEDPLKKLAKGSFNAPVKEHSVSTWEEPDVNLLKEHPPSEAPRDAYDLYRRCRRHRHLKV</sequence>
<dbReference type="AlphaFoldDB" id="Q4UE90"/>
<dbReference type="FunCoup" id="Q4UE90">
    <property type="interactions" value="6"/>
</dbReference>
<dbReference type="KEGG" id="tan:TA12890"/>
<dbReference type="eggNOG" id="ENOG502SUDI">
    <property type="taxonomic scope" value="Eukaryota"/>
</dbReference>
<name>Q4UE90_THEAN</name>
<organism evidence="3 4">
    <name type="scientific">Theileria annulata</name>
    <dbReference type="NCBI Taxonomy" id="5874"/>
    <lineage>
        <taxon>Eukaryota</taxon>
        <taxon>Sar</taxon>
        <taxon>Alveolata</taxon>
        <taxon>Apicomplexa</taxon>
        <taxon>Aconoidasida</taxon>
        <taxon>Piroplasmida</taxon>
        <taxon>Theileriidae</taxon>
        <taxon>Theileria</taxon>
    </lineage>
</organism>
<proteinExistence type="predicted"/>
<reference evidence="3 4" key="1">
    <citation type="journal article" date="2005" name="Science">
        <title>Genome of the host-cell transforming parasite Theileria annulata compared with T. parva.</title>
        <authorList>
            <person name="Pain A."/>
            <person name="Renauld H."/>
            <person name="Berriman M."/>
            <person name="Murphy L."/>
            <person name="Yeats C.A."/>
            <person name="Weir W."/>
            <person name="Kerhornou A."/>
            <person name="Aslett M."/>
            <person name="Bishop R."/>
            <person name="Bouchier C."/>
            <person name="Cochet M."/>
            <person name="Coulson R.M.R."/>
            <person name="Cronin A."/>
            <person name="de Villiers E.P."/>
            <person name="Fraser A."/>
            <person name="Fosker N."/>
            <person name="Gardner M."/>
            <person name="Goble A."/>
            <person name="Griffiths-Jones S."/>
            <person name="Harris D.E."/>
            <person name="Katzer F."/>
            <person name="Larke N."/>
            <person name="Lord A."/>
            <person name="Maser P."/>
            <person name="McKellar S."/>
            <person name="Mooney P."/>
            <person name="Morton F."/>
            <person name="Nene V."/>
            <person name="O'Neil S."/>
            <person name="Price C."/>
            <person name="Quail M.A."/>
            <person name="Rabbinowitsch E."/>
            <person name="Rawlings N.D."/>
            <person name="Rutter S."/>
            <person name="Saunders D."/>
            <person name="Seeger K."/>
            <person name="Shah T."/>
            <person name="Squares R."/>
            <person name="Squares S."/>
            <person name="Tivey A."/>
            <person name="Walker A.R."/>
            <person name="Woodward J."/>
            <person name="Dobbelaere D.A.E."/>
            <person name="Langsley G."/>
            <person name="Rajandream M.A."/>
            <person name="McKeever D."/>
            <person name="Shiels B."/>
            <person name="Tait A."/>
            <person name="Barrell B.G."/>
            <person name="Hall N."/>
        </authorList>
    </citation>
    <scope>NUCLEOTIDE SEQUENCE [LARGE SCALE GENOMIC DNA]</scope>
    <source>
        <strain evidence="4">Ankara</strain>
    </source>
</reference>
<feature type="region of interest" description="Disordered" evidence="1">
    <location>
        <begin position="119"/>
        <end position="144"/>
    </location>
</feature>
<dbReference type="OMA" id="RFLKGIW"/>
<dbReference type="InParanoid" id="Q4UE90"/>
<gene>
    <name evidence="3" type="ORF">TA12890</name>
</gene>
<accession>Q4UE90</accession>
<feature type="signal peptide" evidence="2">
    <location>
        <begin position="1"/>
        <end position="19"/>
    </location>
</feature>
<protein>
    <submittedName>
        <fullName evidence="3">Uncharacterized protein</fullName>
    </submittedName>
</protein>
<dbReference type="VEuPathDB" id="PiroplasmaDB:TA12890"/>
<dbReference type="GeneID" id="3861790"/>
<dbReference type="RefSeq" id="XP_952331.1">
    <property type="nucleotide sequence ID" value="XM_947238.1"/>
</dbReference>
<evidence type="ECO:0000313" key="3">
    <source>
        <dbReference type="EMBL" id="CAI74599.1"/>
    </source>
</evidence>
<evidence type="ECO:0000256" key="2">
    <source>
        <dbReference type="SAM" id="SignalP"/>
    </source>
</evidence>
<evidence type="ECO:0000313" key="4">
    <source>
        <dbReference type="Proteomes" id="UP000001950"/>
    </source>
</evidence>
<dbReference type="EMBL" id="CR940348">
    <property type="protein sequence ID" value="CAI74599.1"/>
    <property type="molecule type" value="Genomic_DNA"/>
</dbReference>
<keyword evidence="4" id="KW-1185">Reference proteome</keyword>
<keyword evidence="2" id="KW-0732">Signal</keyword>
<dbReference type="Proteomes" id="UP000001950">
    <property type="component" value="Chromosome 2"/>
</dbReference>